<comment type="caution">
    <text evidence="1">The sequence shown here is derived from an EMBL/GenBank/DDBJ whole genome shotgun (WGS) entry which is preliminary data.</text>
</comment>
<keyword evidence="2" id="KW-1185">Reference proteome</keyword>
<proteinExistence type="predicted"/>
<organism evidence="1 2">
    <name type="scientific">Aphis craccivora</name>
    <name type="common">Cowpea aphid</name>
    <dbReference type="NCBI Taxonomy" id="307492"/>
    <lineage>
        <taxon>Eukaryota</taxon>
        <taxon>Metazoa</taxon>
        <taxon>Ecdysozoa</taxon>
        <taxon>Arthropoda</taxon>
        <taxon>Hexapoda</taxon>
        <taxon>Insecta</taxon>
        <taxon>Pterygota</taxon>
        <taxon>Neoptera</taxon>
        <taxon>Paraneoptera</taxon>
        <taxon>Hemiptera</taxon>
        <taxon>Sternorrhyncha</taxon>
        <taxon>Aphidomorpha</taxon>
        <taxon>Aphidoidea</taxon>
        <taxon>Aphididae</taxon>
        <taxon>Aphidini</taxon>
        <taxon>Aphis</taxon>
        <taxon>Aphis</taxon>
    </lineage>
</organism>
<dbReference type="EMBL" id="VUJU01005980">
    <property type="protein sequence ID" value="KAF0749760.1"/>
    <property type="molecule type" value="Genomic_DNA"/>
</dbReference>
<evidence type="ECO:0000313" key="1">
    <source>
        <dbReference type="EMBL" id="KAF0749760.1"/>
    </source>
</evidence>
<dbReference type="PANTHER" id="PTHR33053:SF24">
    <property type="entry name" value="TRANSPOSASE DOMAIN-CONTAINING PROTEIN"/>
    <property type="match status" value="1"/>
</dbReference>
<name>A0A6G0Y5Q1_APHCR</name>
<reference evidence="1 2" key="1">
    <citation type="submission" date="2019-08" db="EMBL/GenBank/DDBJ databases">
        <title>Whole genome of Aphis craccivora.</title>
        <authorList>
            <person name="Voronova N.V."/>
            <person name="Shulinski R.S."/>
            <person name="Bandarenka Y.V."/>
            <person name="Zhorov D.G."/>
            <person name="Warner D."/>
        </authorList>
    </citation>
    <scope>NUCLEOTIDE SEQUENCE [LARGE SCALE GENOMIC DNA]</scope>
    <source>
        <strain evidence="1">180601</strain>
        <tissue evidence="1">Whole Body</tissue>
    </source>
</reference>
<dbReference type="AlphaFoldDB" id="A0A6G0Y5Q1"/>
<dbReference type="Proteomes" id="UP000478052">
    <property type="component" value="Unassembled WGS sequence"/>
</dbReference>
<dbReference type="OrthoDB" id="6611890at2759"/>
<evidence type="ECO:0000313" key="2">
    <source>
        <dbReference type="Proteomes" id="UP000478052"/>
    </source>
</evidence>
<sequence length="613" mass="70384">MYPSLLDNLNHSHELTTACLTNSPIEPISSEKITLKDKLRQLICDYHISHNCVNKLLEILRSEGLDLPKDVRTLFQTPKNHSIINVYPGTYIHIGIEFMITPILLAHVEQLKNTTDIHLGINIDGLPISRSSKSNLWPILISIVNIPILSKYVMPVGIYYTRFKKPESIFEYLDSFMTEMKSIISNGLCLNGKIYNFVISQIICDAPAKAFMLNVKSFNAYHSCNYCIEEGTFINGRMSFLGVSSPLRTDDSFRSKKDEDYHKGSSPLEDFSINIVSTVVIDYMHSVCLGVMKRLLTFWVKGKKPIRFKSAEIVSDISSQLIDMKPYIPSEFNRLPRSLDELEFFKATEFRTFLLYTSLIVLKGRLAKPIFQHFMLFHCAIKILISNDLYITHNSIAKSLLISFVSQYPTLYGYEYVTYNVHGLIHLADFALQHGPLDKFSAFKYENCLQIIKKTVKNARYPLQDVYNRVVEFQNVQIKTVPNYPILNNEIGYDPIYHRDPTVTLYEQVIIDKFVVSRNNIRNKYFILDNNEIVQIQKIGKRQDGSIFLEVIKYNNLTIMFETPILSSVVGSFYVDLTSVSNSFFINLINLKHKCIFIPVSDTKAVVSIVLHS</sequence>
<dbReference type="PANTHER" id="PTHR33053">
    <property type="entry name" value="PROTEIN, PUTATIVE-RELATED"/>
    <property type="match status" value="1"/>
</dbReference>
<accession>A0A6G0Y5Q1</accession>
<gene>
    <name evidence="1" type="ORF">FWK35_00038874</name>
</gene>
<protein>
    <submittedName>
        <fullName evidence="1">DUF4806 domain-containing protein</fullName>
    </submittedName>
</protein>